<protein>
    <recommendedName>
        <fullName evidence="1">Transglutaminase-like domain-containing protein</fullName>
    </recommendedName>
</protein>
<sequence length="350" mass="39909">MKRFIFILIAFVGFSVISQQSDFNTIDFKKADSISELYNHTALKNLPVLAHNLTFHLDSDVEKFRAIYKWVCLNIEGDYGFYLKTTRKRKKLKNDSLAFTNWNKSLQKKVFKQLVENQKTICSGYAYLIKELAALSGVACEIVNGYSRSPSSQIGTLGVANHSWNAVKLNNKWYLVDATLASGYFNVNENKFIKIYNDGYFLAEPEQFSKSHFPLDSKWLLLDEAIDSNQFVNGPMVYGSSFKYGVVPVYPNTLKIEVFKEGTIPFQLKILKDINLNDVQLSVSNGITKEAVQNDDFTFVDGILKLNYSFKTRGHYDFHVLIDDEVVVSYAVRVLKGDKQGKLVVLNNEK</sequence>
<gene>
    <name evidence="2" type="ORF">JCM19300_790</name>
</gene>
<evidence type="ECO:0000313" key="3">
    <source>
        <dbReference type="Proteomes" id="UP000029644"/>
    </source>
</evidence>
<comment type="caution">
    <text evidence="2">The sequence shown here is derived from an EMBL/GenBank/DDBJ whole genome shotgun (WGS) entry which is preliminary data.</text>
</comment>
<name>A0A090VFB6_9FLAO</name>
<dbReference type="PANTHER" id="PTHR46333">
    <property type="entry name" value="CYTOKINESIS PROTEIN 3"/>
    <property type="match status" value="1"/>
</dbReference>
<dbReference type="SMART" id="SM00460">
    <property type="entry name" value="TGc"/>
    <property type="match status" value="1"/>
</dbReference>
<dbReference type="SUPFAM" id="SSF54001">
    <property type="entry name" value="Cysteine proteinases"/>
    <property type="match status" value="1"/>
</dbReference>
<dbReference type="PANTHER" id="PTHR46333:SF2">
    <property type="entry name" value="CYTOKINESIS PROTEIN 3"/>
    <property type="match status" value="1"/>
</dbReference>
<dbReference type="Gene3D" id="3.10.620.30">
    <property type="match status" value="1"/>
</dbReference>
<dbReference type="Pfam" id="PF01841">
    <property type="entry name" value="Transglut_core"/>
    <property type="match status" value="1"/>
</dbReference>
<evidence type="ECO:0000259" key="1">
    <source>
        <dbReference type="SMART" id="SM00460"/>
    </source>
</evidence>
<dbReference type="OrthoDB" id="9788327at2"/>
<reference evidence="2 3" key="1">
    <citation type="journal article" date="2014" name="Genome Announc.">
        <title>Draft Genome Sequences of Marine Flavobacterium Algibacter lectus Strains SS8 and NR4.</title>
        <authorList>
            <person name="Takatani N."/>
            <person name="Nakanishi M."/>
            <person name="Meirelles P."/>
            <person name="Mino S."/>
            <person name="Suda W."/>
            <person name="Oshima K."/>
            <person name="Hattori M."/>
            <person name="Ohkuma M."/>
            <person name="Hosokawa M."/>
            <person name="Miyashita K."/>
            <person name="Thompson F.L."/>
            <person name="Niwa A."/>
            <person name="Sawabe T."/>
            <person name="Sawabe T."/>
        </authorList>
    </citation>
    <scope>NUCLEOTIDE SEQUENCE [LARGE SCALE GENOMIC DNA]</scope>
    <source>
        <strain evidence="2 3">JCM 19300</strain>
    </source>
</reference>
<dbReference type="Proteomes" id="UP000029644">
    <property type="component" value="Unassembled WGS sequence"/>
</dbReference>
<dbReference type="AlphaFoldDB" id="A0A090VFB6"/>
<accession>A0A090VFB6</accession>
<dbReference type="InterPro" id="IPR052557">
    <property type="entry name" value="CAP/Cytokinesis_protein"/>
</dbReference>
<dbReference type="EMBL" id="BBNQ01000004">
    <property type="protein sequence ID" value="GAL62044.1"/>
    <property type="molecule type" value="Genomic_DNA"/>
</dbReference>
<organism evidence="2 3">
    <name type="scientific">Algibacter lectus</name>
    <dbReference type="NCBI Taxonomy" id="221126"/>
    <lineage>
        <taxon>Bacteria</taxon>
        <taxon>Pseudomonadati</taxon>
        <taxon>Bacteroidota</taxon>
        <taxon>Flavobacteriia</taxon>
        <taxon>Flavobacteriales</taxon>
        <taxon>Flavobacteriaceae</taxon>
        <taxon>Algibacter</taxon>
    </lineage>
</organism>
<feature type="domain" description="Transglutaminase-like" evidence="1">
    <location>
        <begin position="114"/>
        <end position="180"/>
    </location>
</feature>
<proteinExistence type="predicted"/>
<dbReference type="InterPro" id="IPR002931">
    <property type="entry name" value="Transglutaminase-like"/>
</dbReference>
<dbReference type="RefSeq" id="WP_042503898.1">
    <property type="nucleotide sequence ID" value="NZ_BBNQ01000004.1"/>
</dbReference>
<evidence type="ECO:0000313" key="2">
    <source>
        <dbReference type="EMBL" id="GAL62044.1"/>
    </source>
</evidence>
<dbReference type="GO" id="GO:0005737">
    <property type="term" value="C:cytoplasm"/>
    <property type="evidence" value="ECO:0007669"/>
    <property type="project" value="TreeGrafter"/>
</dbReference>
<dbReference type="InterPro" id="IPR038765">
    <property type="entry name" value="Papain-like_cys_pep_sf"/>
</dbReference>